<dbReference type="InterPro" id="IPR018062">
    <property type="entry name" value="HTH_AraC-typ_CS"/>
</dbReference>
<dbReference type="GO" id="GO:0000976">
    <property type="term" value="F:transcription cis-regulatory region binding"/>
    <property type="evidence" value="ECO:0007669"/>
    <property type="project" value="TreeGrafter"/>
</dbReference>
<feature type="domain" description="HTH araC/xylS-type" evidence="4">
    <location>
        <begin position="238"/>
        <end position="336"/>
    </location>
</feature>
<gene>
    <name evidence="5" type="ORF">SAMN05216360_103358</name>
</gene>
<keyword evidence="1" id="KW-0805">Transcription regulation</keyword>
<dbReference type="PANTHER" id="PTHR47894">
    <property type="entry name" value="HTH-TYPE TRANSCRIPTIONAL REGULATOR GADX"/>
    <property type="match status" value="1"/>
</dbReference>
<dbReference type="STRING" id="582672.SAMN05216360_103358"/>
<dbReference type="SUPFAM" id="SSF46689">
    <property type="entry name" value="Homeodomain-like"/>
    <property type="match status" value="1"/>
</dbReference>
<dbReference type="GO" id="GO:0003700">
    <property type="term" value="F:DNA-binding transcription factor activity"/>
    <property type="evidence" value="ECO:0007669"/>
    <property type="project" value="InterPro"/>
</dbReference>
<dbReference type="InterPro" id="IPR032687">
    <property type="entry name" value="AraC-type_N"/>
</dbReference>
<dbReference type="PROSITE" id="PS01124">
    <property type="entry name" value="HTH_ARAC_FAMILY_2"/>
    <property type="match status" value="1"/>
</dbReference>
<evidence type="ECO:0000313" key="5">
    <source>
        <dbReference type="EMBL" id="SDM78257.1"/>
    </source>
</evidence>
<dbReference type="AlphaFoldDB" id="A0A1G9W219"/>
<sequence>MARVSSFVCVSSLCALVREFTRTGLSPDQLLARHGLQVHDLDDPYRRIPVSDYVGILEYAARFAADPMLGAKIGMGTRPSDLGPVGMLFAASGTLRAGLNRLARTLAVWQDATHIDLREDEAGRLSWSYRLVDAGIGPHRQDDESAIFATAAIAKATFGTGGRPVEVHFAHPARGDAAFYARYFGMRPLFGQSANRLFFAADAADRVVRIEDGNLTAMLERHIRDLAKARTEADDLIMRVRNAVCAALPTHRTTLEDVAAKLGMTPRTLQRRLAERNTSLRELVIGVRLEASRALLSEGNLAIADVARNLGYSDGTAFWRAFKARTGMTPLAYRNRL</sequence>
<dbReference type="Gene3D" id="1.10.10.60">
    <property type="entry name" value="Homeodomain-like"/>
    <property type="match status" value="1"/>
</dbReference>
<dbReference type="PANTHER" id="PTHR47894:SF4">
    <property type="entry name" value="HTH-TYPE TRANSCRIPTIONAL REGULATOR GADX"/>
    <property type="match status" value="1"/>
</dbReference>
<dbReference type="OrthoDB" id="9805730at2"/>
<dbReference type="GO" id="GO:0005829">
    <property type="term" value="C:cytosol"/>
    <property type="evidence" value="ECO:0007669"/>
    <property type="project" value="TreeGrafter"/>
</dbReference>
<dbReference type="SMART" id="SM00342">
    <property type="entry name" value="HTH_ARAC"/>
    <property type="match status" value="1"/>
</dbReference>
<dbReference type="PROSITE" id="PS00041">
    <property type="entry name" value="HTH_ARAC_FAMILY_1"/>
    <property type="match status" value="1"/>
</dbReference>
<proteinExistence type="predicted"/>
<reference evidence="6" key="1">
    <citation type="submission" date="2016-10" db="EMBL/GenBank/DDBJ databases">
        <authorList>
            <person name="Varghese N."/>
            <person name="Submissions S."/>
        </authorList>
    </citation>
    <scope>NUCLEOTIDE SEQUENCE [LARGE SCALE GENOMIC DNA]</scope>
    <source>
        <strain evidence="6">BL47</strain>
    </source>
</reference>
<evidence type="ECO:0000256" key="2">
    <source>
        <dbReference type="ARBA" id="ARBA00023125"/>
    </source>
</evidence>
<dbReference type="PRINTS" id="PR00032">
    <property type="entry name" value="HTHARAC"/>
</dbReference>
<dbReference type="Pfam" id="PF12625">
    <property type="entry name" value="Arabinose_bd"/>
    <property type="match status" value="1"/>
</dbReference>
<dbReference type="EMBL" id="FNHS01000003">
    <property type="protein sequence ID" value="SDM78257.1"/>
    <property type="molecule type" value="Genomic_DNA"/>
</dbReference>
<dbReference type="InterPro" id="IPR009057">
    <property type="entry name" value="Homeodomain-like_sf"/>
</dbReference>
<evidence type="ECO:0000313" key="6">
    <source>
        <dbReference type="Proteomes" id="UP000198704"/>
    </source>
</evidence>
<organism evidence="5 6">
    <name type="scientific">Methylobacterium phyllostachyos</name>
    <dbReference type="NCBI Taxonomy" id="582672"/>
    <lineage>
        <taxon>Bacteria</taxon>
        <taxon>Pseudomonadati</taxon>
        <taxon>Pseudomonadota</taxon>
        <taxon>Alphaproteobacteria</taxon>
        <taxon>Hyphomicrobiales</taxon>
        <taxon>Methylobacteriaceae</taxon>
        <taxon>Methylobacterium</taxon>
    </lineage>
</organism>
<dbReference type="InterPro" id="IPR018060">
    <property type="entry name" value="HTH_AraC"/>
</dbReference>
<dbReference type="RefSeq" id="WP_091714455.1">
    <property type="nucleotide sequence ID" value="NZ_FNHS01000003.1"/>
</dbReference>
<keyword evidence="2 5" id="KW-0238">DNA-binding</keyword>
<dbReference type="Pfam" id="PF12833">
    <property type="entry name" value="HTH_18"/>
    <property type="match status" value="1"/>
</dbReference>
<keyword evidence="3" id="KW-0804">Transcription</keyword>
<evidence type="ECO:0000256" key="1">
    <source>
        <dbReference type="ARBA" id="ARBA00023015"/>
    </source>
</evidence>
<accession>A0A1G9W219</accession>
<name>A0A1G9W219_9HYPH</name>
<keyword evidence="6" id="KW-1185">Reference proteome</keyword>
<evidence type="ECO:0000256" key="3">
    <source>
        <dbReference type="ARBA" id="ARBA00023163"/>
    </source>
</evidence>
<dbReference type="InterPro" id="IPR020449">
    <property type="entry name" value="Tscrpt_reg_AraC-type_HTH"/>
</dbReference>
<evidence type="ECO:0000259" key="4">
    <source>
        <dbReference type="PROSITE" id="PS01124"/>
    </source>
</evidence>
<protein>
    <submittedName>
        <fullName evidence="5">AraC-type DNA-binding protein</fullName>
    </submittedName>
</protein>
<dbReference type="Proteomes" id="UP000198704">
    <property type="component" value="Unassembled WGS sequence"/>
</dbReference>